<organism evidence="1 2">
    <name type="scientific">Lagenidium giganteum</name>
    <dbReference type="NCBI Taxonomy" id="4803"/>
    <lineage>
        <taxon>Eukaryota</taxon>
        <taxon>Sar</taxon>
        <taxon>Stramenopiles</taxon>
        <taxon>Oomycota</taxon>
        <taxon>Peronosporomycetes</taxon>
        <taxon>Pythiales</taxon>
        <taxon>Pythiaceae</taxon>
    </lineage>
</organism>
<dbReference type="EMBL" id="DAKRPA010000007">
    <property type="protein sequence ID" value="DBA04560.1"/>
    <property type="molecule type" value="Genomic_DNA"/>
</dbReference>
<dbReference type="Proteomes" id="UP001146120">
    <property type="component" value="Unassembled WGS sequence"/>
</dbReference>
<reference evidence="1" key="1">
    <citation type="submission" date="2022-11" db="EMBL/GenBank/DDBJ databases">
        <authorList>
            <person name="Morgan W.R."/>
            <person name="Tartar A."/>
        </authorList>
    </citation>
    <scope>NUCLEOTIDE SEQUENCE</scope>
    <source>
        <strain evidence="1">ARSEF 373</strain>
    </source>
</reference>
<name>A0AAV2ZFC8_9STRA</name>
<accession>A0AAV2ZFC8</accession>
<keyword evidence="2" id="KW-1185">Reference proteome</keyword>
<evidence type="ECO:0000313" key="1">
    <source>
        <dbReference type="EMBL" id="DBA04560.1"/>
    </source>
</evidence>
<dbReference type="AlphaFoldDB" id="A0AAV2ZFC8"/>
<evidence type="ECO:0000313" key="2">
    <source>
        <dbReference type="Proteomes" id="UP001146120"/>
    </source>
</evidence>
<protein>
    <submittedName>
        <fullName evidence="1">Uncharacterized protein</fullName>
    </submittedName>
</protein>
<comment type="caution">
    <text evidence="1">The sequence shown here is derived from an EMBL/GenBank/DDBJ whole genome shotgun (WGS) entry which is preliminary data.</text>
</comment>
<gene>
    <name evidence="1" type="ORF">N0F65_011108</name>
</gene>
<reference evidence="1" key="2">
    <citation type="journal article" date="2023" name="Microbiol Resour">
        <title>Decontamination and Annotation of the Draft Genome Sequence of the Oomycete Lagenidium giganteum ARSEF 373.</title>
        <authorList>
            <person name="Morgan W.R."/>
            <person name="Tartar A."/>
        </authorList>
    </citation>
    <scope>NUCLEOTIDE SEQUENCE</scope>
    <source>
        <strain evidence="1">ARSEF 373</strain>
    </source>
</reference>
<sequence length="49" mass="5808">MVEITVETAISTFGHASIKMEHCTICSYWLFRFETDTQTSTRKRLMFRC</sequence>
<proteinExistence type="predicted"/>